<feature type="binding site" evidence="8">
    <location>
        <position position="159"/>
    </location>
    <ligand>
        <name>ATP</name>
        <dbReference type="ChEBI" id="CHEBI:30616"/>
    </ligand>
</feature>
<feature type="domain" description="AAA+ ATPase" evidence="12">
    <location>
        <begin position="148"/>
        <end position="279"/>
    </location>
</feature>
<dbReference type="PANTHER" id="PTHR30050:SF2">
    <property type="entry name" value="CHROMOSOMAL REPLICATION INITIATOR PROTEIN DNAA"/>
    <property type="match status" value="1"/>
</dbReference>
<evidence type="ECO:0000256" key="2">
    <source>
        <dbReference type="ARBA" id="ARBA00022490"/>
    </source>
</evidence>
<dbReference type="SMART" id="SM00760">
    <property type="entry name" value="Bac_DnaA_C"/>
    <property type="match status" value="1"/>
</dbReference>
<dbReference type="InterPro" id="IPR003593">
    <property type="entry name" value="AAA+_ATPase"/>
</dbReference>
<proteinExistence type="inferred from homology"/>
<dbReference type="SUPFAM" id="SSF48295">
    <property type="entry name" value="TrpR-like"/>
    <property type="match status" value="1"/>
</dbReference>
<dbReference type="GO" id="GO:0008289">
    <property type="term" value="F:lipid binding"/>
    <property type="evidence" value="ECO:0007669"/>
    <property type="project" value="UniProtKB-KW"/>
</dbReference>
<evidence type="ECO:0000256" key="3">
    <source>
        <dbReference type="ARBA" id="ARBA00022705"/>
    </source>
</evidence>
<dbReference type="InterPro" id="IPR027417">
    <property type="entry name" value="P-loop_NTPase"/>
</dbReference>
<keyword evidence="5 8" id="KW-0067">ATP-binding</keyword>
<evidence type="ECO:0000256" key="7">
    <source>
        <dbReference type="ARBA" id="ARBA00023125"/>
    </source>
</evidence>
<evidence type="ECO:0000256" key="6">
    <source>
        <dbReference type="ARBA" id="ARBA00023121"/>
    </source>
</evidence>
<comment type="subcellular location">
    <subcellularLocation>
        <location evidence="8">Cytoplasm</location>
    </subcellularLocation>
</comment>
<dbReference type="InterPro" id="IPR038454">
    <property type="entry name" value="DnaA_N_sf"/>
</dbReference>
<evidence type="ECO:0000313" key="15">
    <source>
        <dbReference type="Proteomes" id="UP000231464"/>
    </source>
</evidence>
<dbReference type="Proteomes" id="UP000231464">
    <property type="component" value="Unassembled WGS sequence"/>
</dbReference>
<keyword evidence="2 8" id="KW-0963">Cytoplasm</keyword>
<dbReference type="FunFam" id="3.40.50.300:FF:000668">
    <property type="entry name" value="Chromosomal replication initiator protein DnaA"/>
    <property type="match status" value="1"/>
</dbReference>
<feature type="binding site" evidence="8">
    <location>
        <position position="162"/>
    </location>
    <ligand>
        <name>ATP</name>
        <dbReference type="ChEBI" id="CHEBI:30616"/>
    </ligand>
</feature>
<comment type="caution">
    <text evidence="14">The sequence shown here is derived from an EMBL/GenBank/DDBJ whole genome shotgun (WGS) entry which is preliminary data.</text>
</comment>
<evidence type="ECO:0000256" key="4">
    <source>
        <dbReference type="ARBA" id="ARBA00022741"/>
    </source>
</evidence>
<dbReference type="InterPro" id="IPR001957">
    <property type="entry name" value="Chromosome_initiator_DnaA"/>
</dbReference>
<dbReference type="Gene3D" id="3.40.50.300">
    <property type="entry name" value="P-loop containing nucleotide triphosphate hydrolases"/>
    <property type="match status" value="1"/>
</dbReference>
<dbReference type="NCBIfam" id="TIGR00362">
    <property type="entry name" value="DnaA"/>
    <property type="match status" value="1"/>
</dbReference>
<dbReference type="PRINTS" id="PR00051">
    <property type="entry name" value="DNAA"/>
</dbReference>
<dbReference type="InterPro" id="IPR010921">
    <property type="entry name" value="Trp_repressor/repl_initiator"/>
</dbReference>
<feature type="region of interest" description="Domain IV, binds dsDNA" evidence="8">
    <location>
        <begin position="332"/>
        <end position="453"/>
    </location>
</feature>
<organism evidence="14 15">
    <name type="scientific">Candidatus Kuenenbacteria bacterium CG10_big_fil_rev_8_21_14_0_10_36_11</name>
    <dbReference type="NCBI Taxonomy" id="1974618"/>
    <lineage>
        <taxon>Bacteria</taxon>
        <taxon>Candidatus Kueneniibacteriota</taxon>
    </lineage>
</organism>
<sequence>MDNKQLWQAILGELEVSLTKANFTTWFKSTFILSQENNKIFVAVPNAFTKAWLENKYCKAIVSALKKITHNQLGEIYYKVANKPEVPQKQISDLKQAIKISLAPIEAPEGKDSYGLNPKYTFENFIVGKSNELAHAASQAVVKNPGQAYNPLFIYGGVGLGKTHLLQAIGHEIIKKNPDKKVLYVTSEQFTNQFIFAIRSHKNKEFQQKYRELDVLIVDDIQFISGKEQTQEQFFHTFNDLHQNNKQIIFSSDRTPKSIPDLEQRLESRFEWGMIADINEPDLETKIAIIEAKLLEKKFSLDKEGIIFLAEHLGKNIRELEGVINRIIAYHNLRGQKIDLNEIKNIVQSINLQVPKSSITPKKIIKIVSEFYDISIDDIIGESRKKEMVEPRQLIMYLMREETRASFPNIGHELGGRDHTTAMHAYEKIKKVIKENDKIRQDIVLIKQKMFNE</sequence>
<dbReference type="GO" id="GO:0005524">
    <property type="term" value="F:ATP binding"/>
    <property type="evidence" value="ECO:0007669"/>
    <property type="project" value="UniProtKB-UniRule"/>
</dbReference>
<comment type="function">
    <text evidence="8 10">Plays an essential role in the initiation and regulation of chromosomal replication. ATP-DnaA binds to the origin of replication (oriC) to initiate formation of the DNA replication initiation complex once per cell cycle. Binds the DnaA box (a 9 base pair repeat at the origin) and separates the double-stranded (ds)DNA. Forms a right-handed helical filament on oriC DNA; dsDNA binds to the exterior of the filament while single-stranded (ss)DNA is stabiized in the filament's interior. The ATP-DnaA-oriC complex binds and stabilizes one strand of the AT-rich DNA unwinding element (DUE), permitting loading of DNA polymerase. After initiation quickly degrades to an ADP-DnaA complex that is not apt for DNA replication. Binds acidic phospholipids.</text>
</comment>
<dbReference type="GO" id="GO:0005737">
    <property type="term" value="C:cytoplasm"/>
    <property type="evidence" value="ECO:0007669"/>
    <property type="project" value="UniProtKB-SubCell"/>
</dbReference>
<evidence type="ECO:0000256" key="8">
    <source>
        <dbReference type="HAMAP-Rule" id="MF_00377"/>
    </source>
</evidence>
<evidence type="ECO:0000259" key="13">
    <source>
        <dbReference type="SMART" id="SM00760"/>
    </source>
</evidence>
<name>A0A2M6WAD4_9BACT</name>
<evidence type="ECO:0000259" key="12">
    <source>
        <dbReference type="SMART" id="SM00382"/>
    </source>
</evidence>
<dbReference type="HAMAP" id="MF_00377">
    <property type="entry name" value="DnaA_bact"/>
    <property type="match status" value="1"/>
</dbReference>
<evidence type="ECO:0000256" key="5">
    <source>
        <dbReference type="ARBA" id="ARBA00022840"/>
    </source>
</evidence>
<reference evidence="15" key="1">
    <citation type="submission" date="2017-09" db="EMBL/GenBank/DDBJ databases">
        <title>Depth-based differentiation of microbial function through sediment-hosted aquifers and enrichment of novel symbionts in the deep terrestrial subsurface.</title>
        <authorList>
            <person name="Probst A.J."/>
            <person name="Ladd B."/>
            <person name="Jarett J.K."/>
            <person name="Geller-Mcgrath D.E."/>
            <person name="Sieber C.M.K."/>
            <person name="Emerson J.B."/>
            <person name="Anantharaman K."/>
            <person name="Thomas B.C."/>
            <person name="Malmstrom R."/>
            <person name="Stieglmeier M."/>
            <person name="Klingl A."/>
            <person name="Woyke T."/>
            <person name="Ryan C.M."/>
            <person name="Banfield J.F."/>
        </authorList>
    </citation>
    <scope>NUCLEOTIDE SEQUENCE [LARGE SCALE GENOMIC DNA]</scope>
</reference>
<gene>
    <name evidence="8 14" type="primary">dnaA</name>
    <name evidence="14" type="ORF">COU23_02110</name>
</gene>
<evidence type="ECO:0000256" key="10">
    <source>
        <dbReference type="RuleBase" id="RU000577"/>
    </source>
</evidence>
<evidence type="ECO:0000256" key="9">
    <source>
        <dbReference type="NCBIfam" id="TIGR00362"/>
    </source>
</evidence>
<dbReference type="GO" id="GO:0005886">
    <property type="term" value="C:plasma membrane"/>
    <property type="evidence" value="ECO:0007669"/>
    <property type="project" value="TreeGrafter"/>
</dbReference>
<keyword evidence="7 8" id="KW-0238">DNA-binding</keyword>
<dbReference type="EMBL" id="PFBP01000035">
    <property type="protein sequence ID" value="PIT89766.1"/>
    <property type="molecule type" value="Genomic_DNA"/>
</dbReference>
<accession>A0A2M6WAD4</accession>
<evidence type="ECO:0000256" key="1">
    <source>
        <dbReference type="ARBA" id="ARBA00006583"/>
    </source>
</evidence>
<feature type="domain" description="Chromosomal replication initiator DnaA C-terminal" evidence="13">
    <location>
        <begin position="360"/>
        <end position="429"/>
    </location>
</feature>
<comment type="subunit">
    <text evidence="8">Oligomerizes as a right-handed, spiral filament on DNA at oriC.</text>
</comment>
<dbReference type="Pfam" id="PF11638">
    <property type="entry name" value="DnaA_N"/>
    <property type="match status" value="1"/>
</dbReference>
<feature type="binding site" evidence="8">
    <location>
        <position position="163"/>
    </location>
    <ligand>
        <name>ATP</name>
        <dbReference type="ChEBI" id="CHEBI:30616"/>
    </ligand>
</feature>
<dbReference type="GO" id="GO:0006275">
    <property type="term" value="P:regulation of DNA replication"/>
    <property type="evidence" value="ECO:0007669"/>
    <property type="project" value="UniProtKB-UniRule"/>
</dbReference>
<keyword evidence="3 8" id="KW-0235">DNA replication</keyword>
<dbReference type="Gene3D" id="1.10.1750.10">
    <property type="match status" value="1"/>
</dbReference>
<dbReference type="SUPFAM" id="SSF52540">
    <property type="entry name" value="P-loop containing nucleoside triphosphate hydrolases"/>
    <property type="match status" value="1"/>
</dbReference>
<feature type="binding site" evidence="8">
    <location>
        <position position="161"/>
    </location>
    <ligand>
        <name>ATP</name>
        <dbReference type="ChEBI" id="CHEBI:30616"/>
    </ligand>
</feature>
<dbReference type="GO" id="GO:0003688">
    <property type="term" value="F:DNA replication origin binding"/>
    <property type="evidence" value="ECO:0007669"/>
    <property type="project" value="UniProtKB-UniRule"/>
</dbReference>
<dbReference type="Pfam" id="PF00308">
    <property type="entry name" value="Bac_DnaA"/>
    <property type="match status" value="1"/>
</dbReference>
<dbReference type="InterPro" id="IPR013159">
    <property type="entry name" value="DnaA_C"/>
</dbReference>
<dbReference type="InterPro" id="IPR020591">
    <property type="entry name" value="Chromosome_initiator_DnaA-like"/>
</dbReference>
<dbReference type="AlphaFoldDB" id="A0A2M6WAD4"/>
<comment type="similarity">
    <text evidence="1 8 11">Belongs to the DnaA family.</text>
</comment>
<evidence type="ECO:0000313" key="14">
    <source>
        <dbReference type="EMBL" id="PIT89766.1"/>
    </source>
</evidence>
<comment type="caution">
    <text evidence="8">Lacks conserved residue(s) required for the propagation of feature annotation.</text>
</comment>
<dbReference type="Gene3D" id="3.30.300.180">
    <property type="match status" value="1"/>
</dbReference>
<dbReference type="InterPro" id="IPR013317">
    <property type="entry name" value="DnaA_dom"/>
</dbReference>
<dbReference type="InterPro" id="IPR024633">
    <property type="entry name" value="DnaA_N_dom"/>
</dbReference>
<dbReference type="Gene3D" id="1.10.8.60">
    <property type="match status" value="1"/>
</dbReference>
<dbReference type="CDD" id="cd06571">
    <property type="entry name" value="Bac_DnaA_C"/>
    <property type="match status" value="1"/>
</dbReference>
<dbReference type="Pfam" id="PF08299">
    <property type="entry name" value="Bac_DnaA_C"/>
    <property type="match status" value="1"/>
</dbReference>
<keyword evidence="4 8" id="KW-0547">Nucleotide-binding</keyword>
<feature type="region of interest" description="Domain III, AAA+ region" evidence="8">
    <location>
        <begin position="115"/>
        <end position="331"/>
    </location>
</feature>
<feature type="region of interest" description="Domain I, interacts with DnaA modulators" evidence="8">
    <location>
        <begin position="1"/>
        <end position="103"/>
    </location>
</feature>
<evidence type="ECO:0000256" key="11">
    <source>
        <dbReference type="RuleBase" id="RU004227"/>
    </source>
</evidence>
<dbReference type="PANTHER" id="PTHR30050">
    <property type="entry name" value="CHROMOSOMAL REPLICATION INITIATOR PROTEIN DNAA"/>
    <property type="match status" value="1"/>
</dbReference>
<dbReference type="CDD" id="cd00009">
    <property type="entry name" value="AAA"/>
    <property type="match status" value="1"/>
</dbReference>
<protein>
    <recommendedName>
        <fullName evidence="8 9">Chromosomal replication initiator protein DnaA</fullName>
    </recommendedName>
</protein>
<comment type="domain">
    <text evidence="8">Domain I is involved in oligomerization and binding regulators, domain II is flexibile and of varying length in different bacteria, domain III forms the AAA+ region, while domain IV binds dsDNA.</text>
</comment>
<dbReference type="GO" id="GO:0006270">
    <property type="term" value="P:DNA replication initiation"/>
    <property type="evidence" value="ECO:0007669"/>
    <property type="project" value="UniProtKB-UniRule"/>
</dbReference>
<keyword evidence="6 8" id="KW-0446">Lipid-binding</keyword>
<dbReference type="SMART" id="SM00382">
    <property type="entry name" value="AAA"/>
    <property type="match status" value="1"/>
</dbReference>